<dbReference type="PRINTS" id="PR00039">
    <property type="entry name" value="HTHLYSR"/>
</dbReference>
<reference evidence="6" key="1">
    <citation type="submission" date="2021-03" db="EMBL/GenBank/DDBJ databases">
        <authorList>
            <person name="Peeters C."/>
        </authorList>
    </citation>
    <scope>NUCLEOTIDE SEQUENCE</scope>
    <source>
        <strain evidence="6">LMG 31506</strain>
    </source>
</reference>
<dbReference type="GO" id="GO:0003700">
    <property type="term" value="F:DNA-binding transcription factor activity"/>
    <property type="evidence" value="ECO:0007669"/>
    <property type="project" value="InterPro"/>
</dbReference>
<dbReference type="PROSITE" id="PS50931">
    <property type="entry name" value="HTH_LYSR"/>
    <property type="match status" value="1"/>
</dbReference>
<evidence type="ECO:0000313" key="7">
    <source>
        <dbReference type="Proteomes" id="UP000672934"/>
    </source>
</evidence>
<dbReference type="InterPro" id="IPR050950">
    <property type="entry name" value="HTH-type_LysR_regulators"/>
</dbReference>
<dbReference type="Gene3D" id="1.10.10.10">
    <property type="entry name" value="Winged helix-like DNA-binding domain superfamily/Winged helix DNA-binding domain"/>
    <property type="match status" value="1"/>
</dbReference>
<dbReference type="InterPro" id="IPR036388">
    <property type="entry name" value="WH-like_DNA-bd_sf"/>
</dbReference>
<dbReference type="GO" id="GO:0003677">
    <property type="term" value="F:DNA binding"/>
    <property type="evidence" value="ECO:0007669"/>
    <property type="project" value="UniProtKB-KW"/>
</dbReference>
<feature type="domain" description="HTH lysR-type" evidence="5">
    <location>
        <begin position="3"/>
        <end position="60"/>
    </location>
</feature>
<evidence type="ECO:0000256" key="1">
    <source>
        <dbReference type="ARBA" id="ARBA00009437"/>
    </source>
</evidence>
<evidence type="ECO:0000256" key="4">
    <source>
        <dbReference type="ARBA" id="ARBA00023163"/>
    </source>
</evidence>
<comment type="similarity">
    <text evidence="1">Belongs to the LysR transcriptional regulatory family.</text>
</comment>
<dbReference type="InterPro" id="IPR036390">
    <property type="entry name" value="WH_DNA-bd_sf"/>
</dbReference>
<dbReference type="SUPFAM" id="SSF53850">
    <property type="entry name" value="Periplasmic binding protein-like II"/>
    <property type="match status" value="1"/>
</dbReference>
<dbReference type="CDD" id="cd08440">
    <property type="entry name" value="PBP2_LTTR_like_4"/>
    <property type="match status" value="1"/>
</dbReference>
<keyword evidence="3" id="KW-0238">DNA-binding</keyword>
<dbReference type="GO" id="GO:0005829">
    <property type="term" value="C:cytosol"/>
    <property type="evidence" value="ECO:0007669"/>
    <property type="project" value="TreeGrafter"/>
</dbReference>
<dbReference type="PANTHER" id="PTHR30419">
    <property type="entry name" value="HTH-TYPE TRANSCRIPTIONAL REGULATOR YBHD"/>
    <property type="match status" value="1"/>
</dbReference>
<dbReference type="AlphaFoldDB" id="A0A916MWU8"/>
<protein>
    <submittedName>
        <fullName evidence="6">HTH-type transcriptional regulator CynR</fullName>
    </submittedName>
</protein>
<name>A0A916MWU8_9BURK</name>
<keyword evidence="4" id="KW-0804">Transcription</keyword>
<evidence type="ECO:0000256" key="3">
    <source>
        <dbReference type="ARBA" id="ARBA00023125"/>
    </source>
</evidence>
<dbReference type="PANTHER" id="PTHR30419:SF8">
    <property type="entry name" value="NITROGEN ASSIMILATION TRANSCRIPTIONAL ACTIVATOR-RELATED"/>
    <property type="match status" value="1"/>
</dbReference>
<gene>
    <name evidence="6" type="primary">cynR_11</name>
    <name evidence="6" type="ORF">LMG31506_04396</name>
</gene>
<dbReference type="Proteomes" id="UP000672934">
    <property type="component" value="Unassembled WGS sequence"/>
</dbReference>
<dbReference type="InterPro" id="IPR005119">
    <property type="entry name" value="LysR_subst-bd"/>
</dbReference>
<keyword evidence="7" id="KW-1185">Reference proteome</keyword>
<dbReference type="Pfam" id="PF00126">
    <property type="entry name" value="HTH_1"/>
    <property type="match status" value="1"/>
</dbReference>
<accession>A0A916MWU8</accession>
<dbReference type="EMBL" id="CAJPUY010000017">
    <property type="protein sequence ID" value="CAG2151376.1"/>
    <property type="molecule type" value="Genomic_DNA"/>
</dbReference>
<keyword evidence="2" id="KW-0805">Transcription regulation</keyword>
<dbReference type="RefSeq" id="WP_211949294.1">
    <property type="nucleotide sequence ID" value="NZ_CAJPUY010000017.1"/>
</dbReference>
<comment type="caution">
    <text evidence="6">The sequence shown here is derived from an EMBL/GenBank/DDBJ whole genome shotgun (WGS) entry which is preliminary data.</text>
</comment>
<dbReference type="FunFam" id="1.10.10.10:FF:000001">
    <property type="entry name" value="LysR family transcriptional regulator"/>
    <property type="match status" value="1"/>
</dbReference>
<proteinExistence type="inferred from homology"/>
<dbReference type="Gene3D" id="3.40.190.290">
    <property type="match status" value="1"/>
</dbReference>
<evidence type="ECO:0000313" key="6">
    <source>
        <dbReference type="EMBL" id="CAG2151376.1"/>
    </source>
</evidence>
<organism evidence="6 7">
    <name type="scientific">Cupriavidus yeoncheonensis</name>
    <dbReference type="NCBI Taxonomy" id="1462994"/>
    <lineage>
        <taxon>Bacteria</taxon>
        <taxon>Pseudomonadati</taxon>
        <taxon>Pseudomonadota</taxon>
        <taxon>Betaproteobacteria</taxon>
        <taxon>Burkholderiales</taxon>
        <taxon>Burkholderiaceae</taxon>
        <taxon>Cupriavidus</taxon>
    </lineage>
</organism>
<evidence type="ECO:0000259" key="5">
    <source>
        <dbReference type="PROSITE" id="PS50931"/>
    </source>
</evidence>
<dbReference type="InterPro" id="IPR000847">
    <property type="entry name" value="LysR_HTH_N"/>
</dbReference>
<dbReference type="Pfam" id="PF03466">
    <property type="entry name" value="LysR_substrate"/>
    <property type="match status" value="1"/>
</dbReference>
<sequence length="305" mass="33379">MNFDLADLRAFVTVADLGSFRAASATLHISQPALSRRVDKLEQALGFRLLERTTRRVELNAMGRNFIPKARHVLNELESALLGMTDLSDRLRGQVSVACIPSAVGNFLADVVRKFHQAYPRIHVRLLDETASEILLAVARSEADFGVSYLGTQEPDLEFEALLEERFVLACRPEHPLARRRQVTWAELAEYECVTLAPGSGNRMLIDQGLSAVAARPAWTCEVRHVPALVSLIEAGIGIGAVPAHAVPANHPAGLVSVPLVEPEIVRTIGITRLRGRPLAPAAQAFHDLLVASYGRTAQKARKKR</sequence>
<evidence type="ECO:0000256" key="2">
    <source>
        <dbReference type="ARBA" id="ARBA00023015"/>
    </source>
</evidence>
<dbReference type="SUPFAM" id="SSF46785">
    <property type="entry name" value="Winged helix' DNA-binding domain"/>
    <property type="match status" value="1"/>
</dbReference>